<gene>
    <name evidence="5" type="ORF">SAMN06275492_11942</name>
</gene>
<dbReference type="InterPro" id="IPR052020">
    <property type="entry name" value="Cyclic_di-GMP/3'3'-cGAMP_PDE"/>
</dbReference>
<dbReference type="SMART" id="SM00091">
    <property type="entry name" value="PAS"/>
    <property type="match status" value="2"/>
</dbReference>
<dbReference type="Pfam" id="PF00989">
    <property type="entry name" value="PAS"/>
    <property type="match status" value="1"/>
</dbReference>
<dbReference type="InterPro" id="IPR043128">
    <property type="entry name" value="Rev_trsase/Diguanyl_cyclase"/>
</dbReference>
<feature type="domain" description="PAC" evidence="2">
    <location>
        <begin position="329"/>
        <end position="381"/>
    </location>
</feature>
<dbReference type="AlphaFoldDB" id="A0A1X7K259"/>
<dbReference type="PANTHER" id="PTHR45228:SF1">
    <property type="entry name" value="CYCLIC DI-GMP PHOSPHODIESTERASE TM_0186"/>
    <property type="match status" value="1"/>
</dbReference>
<dbReference type="RefSeq" id="WP_085544848.1">
    <property type="nucleotide sequence ID" value="NZ_FXBB01000019.1"/>
</dbReference>
<dbReference type="InterPro" id="IPR000160">
    <property type="entry name" value="GGDEF_dom"/>
</dbReference>
<dbReference type="PROSITE" id="PS51832">
    <property type="entry name" value="HD_GYP"/>
    <property type="match status" value="1"/>
</dbReference>
<dbReference type="InterPro" id="IPR000700">
    <property type="entry name" value="PAS-assoc_C"/>
</dbReference>
<evidence type="ECO:0000259" key="2">
    <source>
        <dbReference type="PROSITE" id="PS50113"/>
    </source>
</evidence>
<dbReference type="SUPFAM" id="SSF55073">
    <property type="entry name" value="Nucleotide cyclase"/>
    <property type="match status" value="1"/>
</dbReference>
<dbReference type="CDD" id="cd01949">
    <property type="entry name" value="GGDEF"/>
    <property type="match status" value="1"/>
</dbReference>
<dbReference type="Proteomes" id="UP000193355">
    <property type="component" value="Unassembled WGS sequence"/>
</dbReference>
<dbReference type="SUPFAM" id="SSF109604">
    <property type="entry name" value="HD-domain/PDEase-like"/>
    <property type="match status" value="1"/>
</dbReference>
<feature type="domain" description="GGDEF" evidence="3">
    <location>
        <begin position="410"/>
        <end position="544"/>
    </location>
</feature>
<accession>A0A1X7K259</accession>
<dbReference type="PANTHER" id="PTHR45228">
    <property type="entry name" value="CYCLIC DI-GMP PHOSPHODIESTERASE TM_0186-RELATED"/>
    <property type="match status" value="1"/>
</dbReference>
<dbReference type="Pfam" id="PF08448">
    <property type="entry name" value="PAS_4"/>
    <property type="match status" value="1"/>
</dbReference>
<dbReference type="Gene3D" id="3.30.70.270">
    <property type="match status" value="1"/>
</dbReference>
<protein>
    <submittedName>
        <fullName evidence="5">PAS domain S-box-containing protein/diguanylate cyclase (GGDEF) domain-containing protein</fullName>
    </submittedName>
</protein>
<dbReference type="InterPro" id="IPR029787">
    <property type="entry name" value="Nucleotide_cyclase"/>
</dbReference>
<dbReference type="InterPro" id="IPR035965">
    <property type="entry name" value="PAS-like_dom_sf"/>
</dbReference>
<organism evidence="5 6">
    <name type="scientific">Dethiosulfovibrio salsuginis</name>
    <dbReference type="NCBI Taxonomy" id="561720"/>
    <lineage>
        <taxon>Bacteria</taxon>
        <taxon>Thermotogati</taxon>
        <taxon>Synergistota</taxon>
        <taxon>Synergistia</taxon>
        <taxon>Synergistales</taxon>
        <taxon>Dethiosulfovibrionaceae</taxon>
        <taxon>Dethiosulfovibrio</taxon>
    </lineage>
</organism>
<dbReference type="InterPro" id="IPR001610">
    <property type="entry name" value="PAC"/>
</dbReference>
<dbReference type="InterPro" id="IPR003607">
    <property type="entry name" value="HD/PDEase_dom"/>
</dbReference>
<dbReference type="PROSITE" id="PS50113">
    <property type="entry name" value="PAC"/>
    <property type="match status" value="1"/>
</dbReference>
<dbReference type="Pfam" id="PF00990">
    <property type="entry name" value="GGDEF"/>
    <property type="match status" value="1"/>
</dbReference>
<feature type="domain" description="HD-GYP" evidence="4">
    <location>
        <begin position="535"/>
        <end position="723"/>
    </location>
</feature>
<dbReference type="NCBIfam" id="TIGR00229">
    <property type="entry name" value="sensory_box"/>
    <property type="match status" value="2"/>
</dbReference>
<reference evidence="6" key="1">
    <citation type="submission" date="2017-04" db="EMBL/GenBank/DDBJ databases">
        <authorList>
            <person name="Varghese N."/>
            <person name="Submissions S."/>
        </authorList>
    </citation>
    <scope>NUCLEOTIDE SEQUENCE [LARGE SCALE GENOMIC DNA]</scope>
    <source>
        <strain evidence="6">USBA 82</strain>
    </source>
</reference>
<dbReference type="CDD" id="cd00130">
    <property type="entry name" value="PAS"/>
    <property type="match status" value="2"/>
</dbReference>
<evidence type="ECO:0000259" key="3">
    <source>
        <dbReference type="PROSITE" id="PS50887"/>
    </source>
</evidence>
<dbReference type="SMART" id="SM00267">
    <property type="entry name" value="GGDEF"/>
    <property type="match status" value="1"/>
</dbReference>
<proteinExistence type="predicted"/>
<dbReference type="Pfam" id="PF13487">
    <property type="entry name" value="HD_5"/>
    <property type="match status" value="1"/>
</dbReference>
<feature type="domain" description="PAS" evidence="1">
    <location>
        <begin position="253"/>
        <end position="323"/>
    </location>
</feature>
<dbReference type="CDD" id="cd00077">
    <property type="entry name" value="HDc"/>
    <property type="match status" value="1"/>
</dbReference>
<name>A0A1X7K259_9BACT</name>
<dbReference type="Gene3D" id="3.30.450.20">
    <property type="entry name" value="PAS domain"/>
    <property type="match status" value="2"/>
</dbReference>
<dbReference type="PROSITE" id="PS50887">
    <property type="entry name" value="GGDEF"/>
    <property type="match status" value="1"/>
</dbReference>
<evidence type="ECO:0000259" key="4">
    <source>
        <dbReference type="PROSITE" id="PS51832"/>
    </source>
</evidence>
<dbReference type="SUPFAM" id="SSF55785">
    <property type="entry name" value="PYP-like sensor domain (PAS domain)"/>
    <property type="match status" value="2"/>
</dbReference>
<dbReference type="SMART" id="SM00086">
    <property type="entry name" value="PAC"/>
    <property type="match status" value="2"/>
</dbReference>
<feature type="domain" description="PAS" evidence="1">
    <location>
        <begin position="8"/>
        <end position="59"/>
    </location>
</feature>
<dbReference type="STRING" id="561720.SAMN06275492_11942"/>
<dbReference type="Gene3D" id="1.10.3210.10">
    <property type="entry name" value="Hypothetical protein af1432"/>
    <property type="match status" value="1"/>
</dbReference>
<sequence>MNQFLFDDEETLAVFIDKFPSIIIILDSDTGTILACNRAATSFYGYPREKLLSMSIFDINCLSREEVEGEIRIARERAQNFFRFRHRISSGDVRDVEVYSIPITFRGRSCMFSMIRDVSETVVVARQLEDRTRQLNCLHRLFHLFEGVCDDVELLCRQVELTVKEAMPFKDRCQVVAQVGAVDRRLFDHDSDSFIGYYSIPGRPSVSVEVSLPGSADGGSVFRDQERKLVSMAAEWLARYLERVTVVNELKLSKEKTEKYLSMAGAFFLVLDMNGKIIEINEKGSSILGYPRNSLLGRCWFDIAVPSEEKEVVRGYFESLSRGFSDFEENVESLIRVFGGDRRTIKWNNSAIRDHTGEIQEILSIGMDITDQVSAVKKIEKLTFNDPLTGLFNRNYMEKIRDIFFVQENLPIGIVMGDVNGLKLTNDAFGHSAGDALLRETGAMLKGSCREKDVVIRWGGDEFIALFPRTDRAVLAKISKRIDRRFSCSEEKLDQRALAPSLTIGTAVMEDLEDGFEGALKRAEDMMYQRKILAGASWRSSILDSLESILRERTSETADHIVRVTELARSFAYALDMSDDEVGRLELLARLHDVGLIAVPSEILMKEGTLDHSEWAVIKKHPEVGYRIARGTSSETSSVADEILAHHERWDGTGYPNGLEGEGIPLLARILAIVDSFDVITHDRPYQKARPLPEAMEEIERCSGSQFDPYLVAVFLSITKLGG</sequence>
<evidence type="ECO:0000313" key="6">
    <source>
        <dbReference type="Proteomes" id="UP000193355"/>
    </source>
</evidence>
<dbReference type="NCBIfam" id="TIGR00254">
    <property type="entry name" value="GGDEF"/>
    <property type="match status" value="1"/>
</dbReference>
<evidence type="ECO:0000313" key="5">
    <source>
        <dbReference type="EMBL" id="SMG34196.1"/>
    </source>
</evidence>
<evidence type="ECO:0000259" key="1">
    <source>
        <dbReference type="PROSITE" id="PS50112"/>
    </source>
</evidence>
<dbReference type="SMART" id="SM00471">
    <property type="entry name" value="HDc"/>
    <property type="match status" value="1"/>
</dbReference>
<dbReference type="InterPro" id="IPR013767">
    <property type="entry name" value="PAS_fold"/>
</dbReference>
<dbReference type="PROSITE" id="PS50112">
    <property type="entry name" value="PAS"/>
    <property type="match status" value="2"/>
</dbReference>
<dbReference type="EMBL" id="FXBB01000019">
    <property type="protein sequence ID" value="SMG34196.1"/>
    <property type="molecule type" value="Genomic_DNA"/>
</dbReference>
<dbReference type="InterPro" id="IPR037522">
    <property type="entry name" value="HD_GYP_dom"/>
</dbReference>
<keyword evidence="6" id="KW-1185">Reference proteome</keyword>
<dbReference type="InterPro" id="IPR000014">
    <property type="entry name" value="PAS"/>
</dbReference>
<dbReference type="OrthoDB" id="5162at2"/>
<dbReference type="InterPro" id="IPR013656">
    <property type="entry name" value="PAS_4"/>
</dbReference>